<dbReference type="Pfam" id="PF17191">
    <property type="entry name" value="RecG_wedge"/>
    <property type="match status" value="1"/>
</dbReference>
<dbReference type="InterPro" id="IPR014001">
    <property type="entry name" value="Helicase_ATP-bd"/>
</dbReference>
<reference evidence="10 11" key="1">
    <citation type="journal article" date="2016" name="Nat. Commun.">
        <title>Thousands of microbial genomes shed light on interconnected biogeochemical processes in an aquifer system.</title>
        <authorList>
            <person name="Anantharaman K."/>
            <person name="Brown C.T."/>
            <person name="Hug L.A."/>
            <person name="Sharon I."/>
            <person name="Castelle C.J."/>
            <person name="Probst A.J."/>
            <person name="Thomas B.C."/>
            <person name="Singh A."/>
            <person name="Wilkins M.J."/>
            <person name="Karaoz U."/>
            <person name="Brodie E.L."/>
            <person name="Williams K.H."/>
            <person name="Hubbard S.S."/>
            <person name="Banfield J.F."/>
        </authorList>
    </citation>
    <scope>NUCLEOTIDE SEQUENCE [LARGE SCALE GENOMIC DNA]</scope>
</reference>
<accession>A0A1G2PLY0</accession>
<dbReference type="AlphaFoldDB" id="A0A1G2PLY0"/>
<dbReference type="GO" id="GO:0016787">
    <property type="term" value="F:hydrolase activity"/>
    <property type="evidence" value="ECO:0007669"/>
    <property type="project" value="UniProtKB-KW"/>
</dbReference>
<feature type="domain" description="Helicase C-terminal" evidence="9">
    <location>
        <begin position="509"/>
        <end position="662"/>
    </location>
</feature>
<dbReference type="SUPFAM" id="SSF52540">
    <property type="entry name" value="P-loop containing nucleoside triphosphate hydrolases"/>
    <property type="match status" value="2"/>
</dbReference>
<dbReference type="PANTHER" id="PTHR47964">
    <property type="entry name" value="ATP-DEPENDENT DNA HELICASE HOMOLOG RECG, CHLOROPLASTIC"/>
    <property type="match status" value="1"/>
</dbReference>
<keyword evidence="7" id="KW-0234">DNA repair</keyword>
<dbReference type="SMART" id="SM00490">
    <property type="entry name" value="HELICc"/>
    <property type="match status" value="1"/>
</dbReference>
<dbReference type="CDD" id="cd04488">
    <property type="entry name" value="RecG_wedge_OBF"/>
    <property type="match status" value="1"/>
</dbReference>
<keyword evidence="3" id="KW-0378">Hydrolase</keyword>
<sequence>MLRFEDSITRLPSVTQQLARKLEKGLDIRSIRDLLWHIPSRYEDINAIVPIAELKDGQHATVEGTVEQVGVSRTWKRRMIIVEALVSDASASVKVLWFNQPWIVQKIKQGTTLLLSGKYSRSQRGNYFAPLFWETIAQGSGYRVQGTGTQNQGAGLLAIYPETEGVSSRWLRFLVRATLQKLGGVAETLPETIRREQNLMPLEAAIRIIHTPSQLPDAEEAKRRLEFEELFTLECAVLQSRARLANRKAAQISMDVNLIKKFIATLPWKLTDAQRKATFQILRDMEYEHPMNRLLAGEVGSGKTLVAAIAMLNAAKQGYQSVLMAPTEILAQQHFKTLSQALKPFRVRLALLTGSSAKVTPKKAGERWIKISRPKMWDEIQKGAIDILVGTHALIARKKQDTRYKKQTPLKPSGELQFKALGLAIVDEQHRFGVNQRARLQKMHQALNLERKTWNPHFLTMTATPIPRSLALTIFGDLDLSTMSELPKERVPIATEIILSHMRPRAYELIRQEIAHKHQAFVICPLVKKSEKLAAKAAEEEYARLSKEIFSDLRVGLLHGQMDAREKERAMQEMKRGKIDVLVATSVVEVGIDIPNATIIMIEGAERFGLAQLYQMRGRVGRAQHPSRCLLLVEREGSVAMRRLRAMTEAASGPELAKKDLEIRGAGELAGTRQSGMPDLAMQAIGNLTLIEQTREAARKLLREDPFLKQQPALAKRVGNISEQLHLS</sequence>
<dbReference type="SUPFAM" id="SSF50249">
    <property type="entry name" value="Nucleic acid-binding proteins"/>
    <property type="match status" value="1"/>
</dbReference>
<dbReference type="Gene3D" id="3.40.50.300">
    <property type="entry name" value="P-loop containing nucleotide triphosphate hydrolases"/>
    <property type="match status" value="2"/>
</dbReference>
<dbReference type="GO" id="GO:0003678">
    <property type="term" value="F:DNA helicase activity"/>
    <property type="evidence" value="ECO:0007669"/>
    <property type="project" value="TreeGrafter"/>
</dbReference>
<dbReference type="NCBIfam" id="NF008168">
    <property type="entry name" value="PRK10917.2-2"/>
    <property type="match status" value="1"/>
</dbReference>
<dbReference type="STRING" id="1802362.A2806_00250"/>
<dbReference type="EMBL" id="MHSS01000005">
    <property type="protein sequence ID" value="OHA48622.1"/>
    <property type="molecule type" value="Genomic_DNA"/>
</dbReference>
<dbReference type="PROSITE" id="PS51192">
    <property type="entry name" value="HELICASE_ATP_BIND_1"/>
    <property type="match status" value="1"/>
</dbReference>
<keyword evidence="6" id="KW-0238">DNA-binding</keyword>
<evidence type="ECO:0000313" key="10">
    <source>
        <dbReference type="EMBL" id="OHA48622.1"/>
    </source>
</evidence>
<dbReference type="InterPro" id="IPR001650">
    <property type="entry name" value="Helicase_C-like"/>
</dbReference>
<dbReference type="PANTHER" id="PTHR47964:SF1">
    <property type="entry name" value="ATP-DEPENDENT DNA HELICASE HOMOLOG RECG, CHLOROPLASTIC"/>
    <property type="match status" value="1"/>
</dbReference>
<gene>
    <name evidence="10" type="ORF">A2806_00250</name>
</gene>
<dbReference type="Pfam" id="PF00270">
    <property type="entry name" value="DEAD"/>
    <property type="match status" value="1"/>
</dbReference>
<evidence type="ECO:0000256" key="1">
    <source>
        <dbReference type="ARBA" id="ARBA00022741"/>
    </source>
</evidence>
<dbReference type="InterPro" id="IPR047112">
    <property type="entry name" value="RecG/Mfd"/>
</dbReference>
<keyword evidence="2" id="KW-0227">DNA damage</keyword>
<dbReference type="GO" id="GO:0005524">
    <property type="term" value="F:ATP binding"/>
    <property type="evidence" value="ECO:0007669"/>
    <property type="project" value="UniProtKB-KW"/>
</dbReference>
<evidence type="ECO:0000259" key="9">
    <source>
        <dbReference type="PROSITE" id="PS51194"/>
    </source>
</evidence>
<dbReference type="SMART" id="SM00487">
    <property type="entry name" value="DEXDc"/>
    <property type="match status" value="1"/>
</dbReference>
<dbReference type="Pfam" id="PF00271">
    <property type="entry name" value="Helicase_C"/>
    <property type="match status" value="1"/>
</dbReference>
<evidence type="ECO:0000313" key="11">
    <source>
        <dbReference type="Proteomes" id="UP000177629"/>
    </source>
</evidence>
<protein>
    <submittedName>
        <fullName evidence="10">Uncharacterized protein</fullName>
    </submittedName>
</protein>
<evidence type="ECO:0000256" key="5">
    <source>
        <dbReference type="ARBA" id="ARBA00022840"/>
    </source>
</evidence>
<evidence type="ECO:0000256" key="2">
    <source>
        <dbReference type="ARBA" id="ARBA00022763"/>
    </source>
</evidence>
<dbReference type="GO" id="GO:0006281">
    <property type="term" value="P:DNA repair"/>
    <property type="evidence" value="ECO:0007669"/>
    <property type="project" value="UniProtKB-KW"/>
</dbReference>
<dbReference type="InterPro" id="IPR012340">
    <property type="entry name" value="NA-bd_OB-fold"/>
</dbReference>
<evidence type="ECO:0000256" key="4">
    <source>
        <dbReference type="ARBA" id="ARBA00022806"/>
    </source>
</evidence>
<keyword evidence="4" id="KW-0347">Helicase</keyword>
<keyword evidence="1" id="KW-0547">Nucleotide-binding</keyword>
<dbReference type="PROSITE" id="PS51194">
    <property type="entry name" value="HELICASE_CTER"/>
    <property type="match status" value="1"/>
</dbReference>
<dbReference type="InterPro" id="IPR027417">
    <property type="entry name" value="P-loop_NTPase"/>
</dbReference>
<feature type="domain" description="Helicase ATP-binding" evidence="8">
    <location>
        <begin position="284"/>
        <end position="483"/>
    </location>
</feature>
<evidence type="ECO:0000256" key="7">
    <source>
        <dbReference type="ARBA" id="ARBA00023204"/>
    </source>
</evidence>
<comment type="caution">
    <text evidence="10">The sequence shown here is derived from an EMBL/GenBank/DDBJ whole genome shotgun (WGS) entry which is preliminary data.</text>
</comment>
<dbReference type="Proteomes" id="UP000177629">
    <property type="component" value="Unassembled WGS sequence"/>
</dbReference>
<keyword evidence="5" id="KW-0067">ATP-binding</keyword>
<evidence type="ECO:0000259" key="8">
    <source>
        <dbReference type="PROSITE" id="PS51192"/>
    </source>
</evidence>
<evidence type="ECO:0000256" key="3">
    <source>
        <dbReference type="ARBA" id="ARBA00022801"/>
    </source>
</evidence>
<dbReference type="InterPro" id="IPR011545">
    <property type="entry name" value="DEAD/DEAH_box_helicase_dom"/>
</dbReference>
<name>A0A1G2PLY0_9BACT</name>
<dbReference type="Gene3D" id="2.40.50.140">
    <property type="entry name" value="Nucleic acid-binding proteins"/>
    <property type="match status" value="1"/>
</dbReference>
<proteinExistence type="predicted"/>
<dbReference type="InterPro" id="IPR033454">
    <property type="entry name" value="RecG_wedge"/>
</dbReference>
<evidence type="ECO:0000256" key="6">
    <source>
        <dbReference type="ARBA" id="ARBA00023125"/>
    </source>
</evidence>
<organism evidence="10 11">
    <name type="scientific">Candidatus Terrybacteria bacterium RIFCSPHIGHO2_01_FULL_48_17</name>
    <dbReference type="NCBI Taxonomy" id="1802362"/>
    <lineage>
        <taxon>Bacteria</taxon>
        <taxon>Candidatus Terryibacteriota</taxon>
    </lineage>
</organism>
<dbReference type="GO" id="GO:0003677">
    <property type="term" value="F:DNA binding"/>
    <property type="evidence" value="ECO:0007669"/>
    <property type="project" value="UniProtKB-KW"/>
</dbReference>